<feature type="transmembrane region" description="Helical" evidence="5">
    <location>
        <begin position="49"/>
        <end position="66"/>
    </location>
</feature>
<accession>A0ABW7IVR8</accession>
<feature type="transmembrane region" description="Helical" evidence="5">
    <location>
        <begin position="110"/>
        <end position="128"/>
    </location>
</feature>
<evidence type="ECO:0000256" key="1">
    <source>
        <dbReference type="ARBA" id="ARBA00004141"/>
    </source>
</evidence>
<feature type="transmembrane region" description="Helical" evidence="5">
    <location>
        <begin position="422"/>
        <end position="443"/>
    </location>
</feature>
<evidence type="ECO:0000259" key="6">
    <source>
        <dbReference type="Pfam" id="PF04932"/>
    </source>
</evidence>
<evidence type="ECO:0000313" key="8">
    <source>
        <dbReference type="Proteomes" id="UP001607151"/>
    </source>
</evidence>
<feature type="transmembrane region" description="Helical" evidence="5">
    <location>
        <begin position="135"/>
        <end position="157"/>
    </location>
</feature>
<feature type="domain" description="O-antigen ligase-related" evidence="6">
    <location>
        <begin position="213"/>
        <end position="342"/>
    </location>
</feature>
<proteinExistence type="predicted"/>
<evidence type="ECO:0000256" key="3">
    <source>
        <dbReference type="ARBA" id="ARBA00022989"/>
    </source>
</evidence>
<protein>
    <submittedName>
        <fullName evidence="7">O-antigen ligase family protein</fullName>
    </submittedName>
</protein>
<dbReference type="Proteomes" id="UP001607151">
    <property type="component" value="Unassembled WGS sequence"/>
</dbReference>
<keyword evidence="8" id="KW-1185">Reference proteome</keyword>
<dbReference type="InterPro" id="IPR007016">
    <property type="entry name" value="O-antigen_ligase-rel_domated"/>
</dbReference>
<feature type="transmembrane region" description="Helical" evidence="5">
    <location>
        <begin position="225"/>
        <end position="241"/>
    </location>
</feature>
<name>A0ABW7IVR8_9VIBR</name>
<keyword evidence="3 5" id="KW-1133">Transmembrane helix</keyword>
<dbReference type="PANTHER" id="PTHR37422">
    <property type="entry name" value="TEICHURONIC ACID BIOSYNTHESIS PROTEIN TUAE"/>
    <property type="match status" value="1"/>
</dbReference>
<keyword evidence="4 5" id="KW-0472">Membrane</keyword>
<organism evidence="7 8">
    <name type="scientific">Vibrio rumoiensis</name>
    <dbReference type="NCBI Taxonomy" id="76258"/>
    <lineage>
        <taxon>Bacteria</taxon>
        <taxon>Pseudomonadati</taxon>
        <taxon>Pseudomonadota</taxon>
        <taxon>Gammaproteobacteria</taxon>
        <taxon>Vibrionales</taxon>
        <taxon>Vibrionaceae</taxon>
        <taxon>Vibrio</taxon>
    </lineage>
</organism>
<feature type="transmembrane region" description="Helical" evidence="5">
    <location>
        <begin position="330"/>
        <end position="350"/>
    </location>
</feature>
<gene>
    <name evidence="7" type="ORF">ACGRQ9_09675</name>
</gene>
<keyword evidence="2 5" id="KW-0812">Transmembrane</keyword>
<dbReference type="InterPro" id="IPR051533">
    <property type="entry name" value="WaaL-like"/>
</dbReference>
<reference evidence="7 8" key="1">
    <citation type="submission" date="2024-10" db="EMBL/GenBank/DDBJ databases">
        <authorList>
            <person name="Yibar A."/>
            <person name="Saticioglu I.B."/>
            <person name="Duman M."/>
            <person name="Ajmi N."/>
            <person name="Gurler F."/>
            <person name="Ay H."/>
            <person name="Onuk E."/>
            <person name="Guler S."/>
            <person name="Romalde J.L."/>
        </authorList>
    </citation>
    <scope>NUCLEOTIDE SEQUENCE [LARGE SCALE GENOMIC DNA]</scope>
    <source>
        <strain evidence="7 8">14-MA-B</strain>
    </source>
</reference>
<feature type="transmembrane region" description="Helical" evidence="5">
    <location>
        <begin position="248"/>
        <end position="267"/>
    </location>
</feature>
<dbReference type="PANTHER" id="PTHR37422:SF13">
    <property type="entry name" value="LIPOPOLYSACCHARIDE BIOSYNTHESIS PROTEIN PA4999-RELATED"/>
    <property type="match status" value="1"/>
</dbReference>
<evidence type="ECO:0000313" key="7">
    <source>
        <dbReference type="EMBL" id="MFH0265745.1"/>
    </source>
</evidence>
<dbReference type="EMBL" id="JBIHSN010000002">
    <property type="protein sequence ID" value="MFH0265745.1"/>
    <property type="molecule type" value="Genomic_DNA"/>
</dbReference>
<sequence>MKTMVIQPTLINVRYYPQFLLSLMLVGSVLLSFTPYWLDPTTLFDTKRFFVIFYLLLTALVMLCSGNIRNAIIDSFLNQSSLSKRVILLAVTCALFANITALYWVKSQAVFTYGLMFIVVTALLRHVVAQNNDLILRLYIWLTCSLFVSVFLFHSVATWQGEIPNYRYIFSFVNPRNINHIQIWLILPLLYWAWQNRLKPKAWLYALPVIMHFSLLLTLDARGAFIASMGGILLWLILSPNKAQRFKWLLALLFLGLLMKWLLFSPLPQYWLQGVWPEGQGEIRLSDSNRLALWRNAIAMLSFWGHGGDTFVCNNDVIAHTTHNSVLNIAIEWGVVATLCYISLLLLTFYRVCTCGNEKRQVLGITVLSGFAYSLISGVLNTPLSQGLAAISVALFWATNTELTNTKLKASSLPSTSTVKKMAHGVLILLSVWAIAFIGYKTFLRIDNNQYRHVSVDYYMPQFWIEHNCMDVTRRLNLPASH</sequence>
<dbReference type="Pfam" id="PF04932">
    <property type="entry name" value="Wzy_C"/>
    <property type="match status" value="1"/>
</dbReference>
<feature type="transmembrane region" description="Helical" evidence="5">
    <location>
        <begin position="20"/>
        <end position="37"/>
    </location>
</feature>
<feature type="transmembrane region" description="Helical" evidence="5">
    <location>
        <begin position="202"/>
        <end position="219"/>
    </location>
</feature>
<feature type="transmembrane region" description="Helical" evidence="5">
    <location>
        <begin position="177"/>
        <end position="195"/>
    </location>
</feature>
<dbReference type="GO" id="GO:0016874">
    <property type="term" value="F:ligase activity"/>
    <property type="evidence" value="ECO:0007669"/>
    <property type="project" value="UniProtKB-KW"/>
</dbReference>
<feature type="transmembrane region" description="Helical" evidence="5">
    <location>
        <begin position="86"/>
        <end position="104"/>
    </location>
</feature>
<evidence type="ECO:0000256" key="2">
    <source>
        <dbReference type="ARBA" id="ARBA00022692"/>
    </source>
</evidence>
<comment type="caution">
    <text evidence="7">The sequence shown here is derived from an EMBL/GenBank/DDBJ whole genome shotgun (WGS) entry which is preliminary data.</text>
</comment>
<dbReference type="RefSeq" id="WP_394607815.1">
    <property type="nucleotide sequence ID" value="NZ_JBIHSN010000002.1"/>
</dbReference>
<feature type="transmembrane region" description="Helical" evidence="5">
    <location>
        <begin position="362"/>
        <end position="380"/>
    </location>
</feature>
<evidence type="ECO:0000256" key="5">
    <source>
        <dbReference type="SAM" id="Phobius"/>
    </source>
</evidence>
<keyword evidence="7" id="KW-0436">Ligase</keyword>
<evidence type="ECO:0000256" key="4">
    <source>
        <dbReference type="ARBA" id="ARBA00023136"/>
    </source>
</evidence>
<comment type="subcellular location">
    <subcellularLocation>
        <location evidence="1">Membrane</location>
        <topology evidence="1">Multi-pass membrane protein</topology>
    </subcellularLocation>
</comment>